<proteinExistence type="predicted"/>
<accession>A0ACB7UP14</accession>
<evidence type="ECO:0000313" key="1">
    <source>
        <dbReference type="EMBL" id="KAH7662254.1"/>
    </source>
</evidence>
<gene>
    <name evidence="1" type="ORF">IHE45_15G121200</name>
</gene>
<organism evidence="1 2">
    <name type="scientific">Dioscorea alata</name>
    <name type="common">Purple yam</name>
    <dbReference type="NCBI Taxonomy" id="55571"/>
    <lineage>
        <taxon>Eukaryota</taxon>
        <taxon>Viridiplantae</taxon>
        <taxon>Streptophyta</taxon>
        <taxon>Embryophyta</taxon>
        <taxon>Tracheophyta</taxon>
        <taxon>Spermatophyta</taxon>
        <taxon>Magnoliopsida</taxon>
        <taxon>Liliopsida</taxon>
        <taxon>Dioscoreales</taxon>
        <taxon>Dioscoreaceae</taxon>
        <taxon>Dioscorea</taxon>
    </lineage>
</organism>
<name>A0ACB7UP14_DIOAL</name>
<keyword evidence="2" id="KW-1185">Reference proteome</keyword>
<comment type="caution">
    <text evidence="1">The sequence shown here is derived from an EMBL/GenBank/DDBJ whole genome shotgun (WGS) entry which is preliminary data.</text>
</comment>
<dbReference type="Proteomes" id="UP000827976">
    <property type="component" value="Chromosome 15"/>
</dbReference>
<dbReference type="EMBL" id="CM037025">
    <property type="protein sequence ID" value="KAH7662254.1"/>
    <property type="molecule type" value="Genomic_DNA"/>
</dbReference>
<protein>
    <submittedName>
        <fullName evidence="1">Intron Large complex component GCFC2-like protein</fullName>
    </submittedName>
</protein>
<sequence>MSSSRSRNFRKRSGTDDVNGDEKPSAPPPSSAEPKPRAPKPPDRPKLLSFAENEEDDDGVAPVRSSVPSTRPAAVHKLSSAKERSAPRAPVPSNVQPQTGQYTKEKMRELQKNARSLGIRTSKPKATSSPPPPLSDSTKSQKSQASAEPVIVLRGLVKPASPPSVSGRKEENDEQQDEEQDEDNGAGDQMRFAGLSIARKAQDLSSVIPDQATIDAIRAKRERLRQSRGPLPDFISLDGGGVVGSRPPDGGSSDDEESDFRGRISLFADNKDGGTKKGVFEDIDERMVVSEPMAADRGYRDVVNDKEDDEDEEERRWEEEQFRKGLGKRIDEATGHLVSNNVLPGPAMHPLPSHLLAGATLGPPSGIGISISRSAEVISIPQQAEVAKRAFHENFSRLKETHNRTLNSLMRTDENLSEALSDITSLEKSLEAAGERFIFMQQLRDFISVMCDFLQDKAPYIEELEEQMRKLHEVRASAALERRAANSVDESSEVEAAVNAALSVLSKGSGTTFLSAATSAAQAAAAAVRESSSLQVQLDEFGRDINLQHRMDSARRAEKRKRRKSRSEAKRMAQIERDATYHRIEGESSTDESESEGDAYISSRDELLQTAEQVFSDAANDYSKLSNVKDKLEEWKRQYSLNYRDAYMSLSAPDIFSPYVRLELLHWDPLYKKTDFNDMDWHELLFDYGLPGKNSDYGPDDADANLIPVLVEKVALPILHHEIAHCWDMLSTRRTENAVFATSLVINYIPASSEGLRELLAVVRSRLDEAIAGLSVPTWSALVMKVVPGAAQLAAYRFGVSVRLLRNICLWKDILALPILEKLALDDLLGKKLLPHVRSIMPNIHDAVTRVERIIVSLSGVWSGSSVTADHSHKLQPLVECVVELGKRLENRHTSGVSKEDTLGLARRVKKMLVDLNDYDRARAILKTFQLKEAL</sequence>
<evidence type="ECO:0000313" key="2">
    <source>
        <dbReference type="Proteomes" id="UP000827976"/>
    </source>
</evidence>
<reference evidence="2" key="1">
    <citation type="journal article" date="2022" name="Nat. Commun.">
        <title>Chromosome evolution and the genetic basis of agronomically important traits in greater yam.</title>
        <authorList>
            <person name="Bredeson J.V."/>
            <person name="Lyons J.B."/>
            <person name="Oniyinde I.O."/>
            <person name="Okereke N.R."/>
            <person name="Kolade O."/>
            <person name="Nnabue I."/>
            <person name="Nwadili C.O."/>
            <person name="Hribova E."/>
            <person name="Parker M."/>
            <person name="Nwogha J."/>
            <person name="Shu S."/>
            <person name="Carlson J."/>
            <person name="Kariba R."/>
            <person name="Muthemba S."/>
            <person name="Knop K."/>
            <person name="Barton G.J."/>
            <person name="Sherwood A.V."/>
            <person name="Lopez-Montes A."/>
            <person name="Asiedu R."/>
            <person name="Jamnadass R."/>
            <person name="Muchugi A."/>
            <person name="Goodstein D."/>
            <person name="Egesi C.N."/>
            <person name="Featherston J."/>
            <person name="Asfaw A."/>
            <person name="Simpson G.G."/>
            <person name="Dolezel J."/>
            <person name="Hendre P.S."/>
            <person name="Van Deynze A."/>
            <person name="Kumar P.L."/>
            <person name="Obidiegwu J.E."/>
            <person name="Bhattacharjee R."/>
            <person name="Rokhsar D.S."/>
        </authorList>
    </citation>
    <scope>NUCLEOTIDE SEQUENCE [LARGE SCALE GENOMIC DNA]</scope>
    <source>
        <strain evidence="2">cv. TDa95/00328</strain>
    </source>
</reference>